<dbReference type="PROSITE" id="PS00941">
    <property type="entry name" value="CARBOXYLESTERASE_B_2"/>
    <property type="match status" value="1"/>
</dbReference>
<evidence type="ECO:0000256" key="3">
    <source>
        <dbReference type="ARBA" id="ARBA00022801"/>
    </source>
</evidence>
<evidence type="ECO:0000256" key="5">
    <source>
        <dbReference type="ARBA" id="ARBA00023180"/>
    </source>
</evidence>
<organism evidence="8 9">
    <name type="scientific">Popillia japonica</name>
    <name type="common">Japanese beetle</name>
    <dbReference type="NCBI Taxonomy" id="7064"/>
    <lineage>
        <taxon>Eukaryota</taxon>
        <taxon>Metazoa</taxon>
        <taxon>Ecdysozoa</taxon>
        <taxon>Arthropoda</taxon>
        <taxon>Hexapoda</taxon>
        <taxon>Insecta</taxon>
        <taxon>Pterygota</taxon>
        <taxon>Neoptera</taxon>
        <taxon>Endopterygota</taxon>
        <taxon>Coleoptera</taxon>
        <taxon>Polyphaga</taxon>
        <taxon>Scarabaeiformia</taxon>
        <taxon>Scarabaeidae</taxon>
        <taxon>Rutelinae</taxon>
        <taxon>Popillia</taxon>
    </lineage>
</organism>
<evidence type="ECO:0000313" key="8">
    <source>
        <dbReference type="EMBL" id="KAK9737843.1"/>
    </source>
</evidence>
<dbReference type="InterPro" id="IPR002018">
    <property type="entry name" value="CarbesteraseB"/>
</dbReference>
<dbReference type="SUPFAM" id="SSF53474">
    <property type="entry name" value="alpha/beta-Hydrolases"/>
    <property type="match status" value="1"/>
</dbReference>
<dbReference type="InterPro" id="IPR019826">
    <property type="entry name" value="Carboxylesterase_B_AS"/>
</dbReference>
<keyword evidence="5" id="KW-0325">Glycoprotein</keyword>
<accession>A0AAW1LTN3</accession>
<dbReference type="PANTHER" id="PTHR43142">
    <property type="entry name" value="CARBOXYLIC ESTER HYDROLASE"/>
    <property type="match status" value="1"/>
</dbReference>
<dbReference type="PROSITE" id="PS00122">
    <property type="entry name" value="CARBOXYLESTERASE_B_1"/>
    <property type="match status" value="1"/>
</dbReference>
<keyword evidence="4" id="KW-1015">Disulfide bond</keyword>
<comment type="similarity">
    <text evidence="1 6">Belongs to the type-B carboxylesterase/lipase family.</text>
</comment>
<evidence type="ECO:0000313" key="9">
    <source>
        <dbReference type="Proteomes" id="UP001458880"/>
    </source>
</evidence>
<dbReference type="Proteomes" id="UP001458880">
    <property type="component" value="Unassembled WGS sequence"/>
</dbReference>
<dbReference type="GO" id="GO:0052689">
    <property type="term" value="F:carboxylic ester hydrolase activity"/>
    <property type="evidence" value="ECO:0007669"/>
    <property type="project" value="UniProtKB-KW"/>
</dbReference>
<evidence type="ECO:0000256" key="6">
    <source>
        <dbReference type="RuleBase" id="RU361235"/>
    </source>
</evidence>
<dbReference type="InterPro" id="IPR029058">
    <property type="entry name" value="AB_hydrolase_fold"/>
</dbReference>
<feature type="signal peptide" evidence="6">
    <location>
        <begin position="1"/>
        <end position="18"/>
    </location>
</feature>
<evidence type="ECO:0000256" key="1">
    <source>
        <dbReference type="ARBA" id="ARBA00005964"/>
    </source>
</evidence>
<gene>
    <name evidence="8" type="ORF">QE152_g10336</name>
</gene>
<feature type="chain" id="PRO_5043089355" description="Carboxylic ester hydrolase" evidence="6">
    <location>
        <begin position="19"/>
        <end position="563"/>
    </location>
</feature>
<dbReference type="EC" id="3.1.1.-" evidence="6"/>
<name>A0AAW1LTN3_POPJA</name>
<dbReference type="Pfam" id="PF00135">
    <property type="entry name" value="COesterase"/>
    <property type="match status" value="1"/>
</dbReference>
<proteinExistence type="inferred from homology"/>
<dbReference type="AlphaFoldDB" id="A0AAW1LTN3"/>
<sequence>MAKLASILFAICLSGAYAEERPTVSLDDGLIRGTYKMSYHGRKFAAFEGIPYAQPPIKNLRFKDPEPVVPWKGVLDATSHYKCLQLQLQDIRVVGKPSLLPWKGVLDATSHYKCLQLQLQDIRVVGGEDCLYLNVYVPKEKFQSGENLNVLVHIHGGAFMLGDPNEMSGPSKLMDRDIVYINFNYRLGPLGFYSTGDSILPGNYGLKDQAFALQWVQKNIDKFGGNPKSVTLTGSSAGAASVHLHYFSQLSKGLFHRAWAGSSSALNPWVVKKDPSVSAKILAKEVGCNSDSVELLAQCLRERPAMQIQDAVKVTYKDWLVPLSPFGPTIEPNTPTSFLTTHPYASLISAGVVTNAPLTFVTTTGEGLLPSIFYYQRLNELNQRGYSYNRTFQEDISEKISEYYFDYDPITAENFDKFVKVCGQRLFENGIEKSIKLHGKVTKSDVFFIRMDFGSTASGLEHFGLPHAGDSIFYYDVAFQNSTLGDKQIKMKDILLDMLVKYAETGKLYVENVELQSNLKREDLRHLFVKGPGDIRMQSSKTLGGLDFWNSLGLDEDENLYGR</sequence>
<dbReference type="PANTHER" id="PTHR43142:SF1">
    <property type="entry name" value="CARBOXYLIC ESTER HYDROLASE"/>
    <property type="match status" value="1"/>
</dbReference>
<protein>
    <recommendedName>
        <fullName evidence="6">Carboxylic ester hydrolase</fullName>
        <ecNumber evidence="6">3.1.1.-</ecNumber>
    </recommendedName>
</protein>
<feature type="domain" description="Carboxylesterase type B" evidence="7">
    <location>
        <begin position="21"/>
        <end position="507"/>
    </location>
</feature>
<comment type="caution">
    <text evidence="8">The sequence shown here is derived from an EMBL/GenBank/DDBJ whole genome shotgun (WGS) entry which is preliminary data.</text>
</comment>
<evidence type="ECO:0000259" key="7">
    <source>
        <dbReference type="Pfam" id="PF00135"/>
    </source>
</evidence>
<keyword evidence="9" id="KW-1185">Reference proteome</keyword>
<evidence type="ECO:0000256" key="2">
    <source>
        <dbReference type="ARBA" id="ARBA00022487"/>
    </source>
</evidence>
<reference evidence="8 9" key="1">
    <citation type="journal article" date="2024" name="BMC Genomics">
        <title>De novo assembly and annotation of Popillia japonica's genome with initial clues to its potential as an invasive pest.</title>
        <authorList>
            <person name="Cucini C."/>
            <person name="Boschi S."/>
            <person name="Funari R."/>
            <person name="Cardaioli E."/>
            <person name="Iannotti N."/>
            <person name="Marturano G."/>
            <person name="Paoli F."/>
            <person name="Bruttini M."/>
            <person name="Carapelli A."/>
            <person name="Frati F."/>
            <person name="Nardi F."/>
        </authorList>
    </citation>
    <scope>NUCLEOTIDE SEQUENCE [LARGE SCALE GENOMIC DNA]</scope>
    <source>
        <strain evidence="8">DMR45628</strain>
    </source>
</reference>
<dbReference type="InterPro" id="IPR019819">
    <property type="entry name" value="Carboxylesterase_B_CS"/>
</dbReference>
<keyword evidence="2" id="KW-0719">Serine esterase</keyword>
<dbReference type="EMBL" id="JASPKY010000094">
    <property type="protein sequence ID" value="KAK9737843.1"/>
    <property type="molecule type" value="Genomic_DNA"/>
</dbReference>
<dbReference type="Gene3D" id="3.40.50.1820">
    <property type="entry name" value="alpha/beta hydrolase"/>
    <property type="match status" value="1"/>
</dbReference>
<keyword evidence="3 6" id="KW-0378">Hydrolase</keyword>
<evidence type="ECO:0000256" key="4">
    <source>
        <dbReference type="ARBA" id="ARBA00023157"/>
    </source>
</evidence>
<keyword evidence="6" id="KW-0732">Signal</keyword>